<reference evidence="1 2" key="1">
    <citation type="journal article" date="2023" name="Science">
        <title>Complex scaffold remodeling in plant triterpene biosynthesis.</title>
        <authorList>
            <person name="De La Pena R."/>
            <person name="Hodgson H."/>
            <person name="Liu J.C."/>
            <person name="Stephenson M.J."/>
            <person name="Martin A.C."/>
            <person name="Owen C."/>
            <person name="Harkess A."/>
            <person name="Leebens-Mack J."/>
            <person name="Jimenez L.E."/>
            <person name="Osbourn A."/>
            <person name="Sattely E.S."/>
        </authorList>
    </citation>
    <scope>NUCLEOTIDE SEQUENCE [LARGE SCALE GENOMIC DNA]</scope>
    <source>
        <strain evidence="2">cv. JPN11</strain>
        <tissue evidence="1">Leaf</tissue>
    </source>
</reference>
<sequence length="325" mass="36225">MSGEGKVVCVTGASGFIASRLVKLLLQRGYTVKATVRDPNDPKTEFLRALDGAKERLQLFKANLLEDGSFDSAIDGCVGVFHTASPVILSVNDPQAELIDPAVKGTLNVLKSCTKFHSVKRVAVTSSIATLLYNGTPISSDVVVDETWFSNPDICKESKNWYALSKTLAEEAAWRFSKENEIDLVTIHPGFVLGPPLQPNLNFSVEVILNLINGVQVFPSPYRFVDVRDVANAHIQAFEAPTANGRYVLVGRVTQRYEVLKLLREDYPTLQLKESRFEFEEEPQPQPSYQISKERAQSLGINFTPWEISLRDTIESLKEKGFLKF</sequence>
<comment type="caution">
    <text evidence="1">The sequence shown here is derived from an EMBL/GenBank/DDBJ whole genome shotgun (WGS) entry which is preliminary data.</text>
</comment>
<dbReference type="EMBL" id="CM051402">
    <property type="protein sequence ID" value="KAJ4711581.1"/>
    <property type="molecule type" value="Genomic_DNA"/>
</dbReference>
<gene>
    <name evidence="1" type="ORF">OWV82_017578</name>
</gene>
<accession>A0ACC1XJJ3</accession>
<proteinExistence type="predicted"/>
<evidence type="ECO:0000313" key="1">
    <source>
        <dbReference type="EMBL" id="KAJ4711581.1"/>
    </source>
</evidence>
<evidence type="ECO:0000313" key="2">
    <source>
        <dbReference type="Proteomes" id="UP001164539"/>
    </source>
</evidence>
<organism evidence="1 2">
    <name type="scientific">Melia azedarach</name>
    <name type="common">Chinaberry tree</name>
    <dbReference type="NCBI Taxonomy" id="155640"/>
    <lineage>
        <taxon>Eukaryota</taxon>
        <taxon>Viridiplantae</taxon>
        <taxon>Streptophyta</taxon>
        <taxon>Embryophyta</taxon>
        <taxon>Tracheophyta</taxon>
        <taxon>Spermatophyta</taxon>
        <taxon>Magnoliopsida</taxon>
        <taxon>eudicotyledons</taxon>
        <taxon>Gunneridae</taxon>
        <taxon>Pentapetalae</taxon>
        <taxon>rosids</taxon>
        <taxon>malvids</taxon>
        <taxon>Sapindales</taxon>
        <taxon>Meliaceae</taxon>
        <taxon>Melia</taxon>
    </lineage>
</organism>
<dbReference type="Proteomes" id="UP001164539">
    <property type="component" value="Chromosome 9"/>
</dbReference>
<name>A0ACC1XJJ3_MELAZ</name>
<protein>
    <submittedName>
        <fullName evidence="1">Cinnamoyl-CoA reductase 1-like</fullName>
    </submittedName>
</protein>
<keyword evidence="2" id="KW-1185">Reference proteome</keyword>